<dbReference type="GO" id="GO:0051301">
    <property type="term" value="P:cell division"/>
    <property type="evidence" value="ECO:0007669"/>
    <property type="project" value="UniProtKB-KW"/>
</dbReference>
<dbReference type="InterPro" id="IPR004101">
    <property type="entry name" value="Mur_ligase_C"/>
</dbReference>
<keyword evidence="7 9" id="KW-0067">ATP-binding</keyword>
<comment type="pathway">
    <text evidence="2 9 10">Cell wall biogenesis; peptidoglycan biosynthesis.</text>
</comment>
<feature type="domain" description="Mur ligase central" evidence="12">
    <location>
        <begin position="114"/>
        <end position="285"/>
    </location>
</feature>
<evidence type="ECO:0000256" key="8">
    <source>
        <dbReference type="ARBA" id="ARBA00023306"/>
    </source>
</evidence>
<dbReference type="Pfam" id="PF08245">
    <property type="entry name" value="Mur_ligase_M"/>
    <property type="match status" value="1"/>
</dbReference>
<dbReference type="Gene3D" id="3.90.190.20">
    <property type="entry name" value="Mur ligase, C-terminal domain"/>
    <property type="match status" value="1"/>
</dbReference>
<evidence type="ECO:0000259" key="12">
    <source>
        <dbReference type="Pfam" id="PF08245"/>
    </source>
</evidence>
<dbReference type="PANTHER" id="PTHR43692">
    <property type="entry name" value="UDP-N-ACETYLMURAMOYLALANINE--D-GLUTAMATE LIGASE"/>
    <property type="match status" value="1"/>
</dbReference>
<dbReference type="EC" id="6.3.2.9" evidence="9 10"/>
<keyword evidence="4 9" id="KW-0436">Ligase</keyword>
<keyword evidence="3 9" id="KW-0963">Cytoplasm</keyword>
<dbReference type="GO" id="GO:0008764">
    <property type="term" value="F:UDP-N-acetylmuramoylalanine-D-glutamate ligase activity"/>
    <property type="evidence" value="ECO:0007669"/>
    <property type="project" value="UniProtKB-UniRule"/>
</dbReference>
<evidence type="ECO:0000256" key="6">
    <source>
        <dbReference type="ARBA" id="ARBA00022741"/>
    </source>
</evidence>
<dbReference type="Gene3D" id="3.40.50.720">
    <property type="entry name" value="NAD(P)-binding Rossmann-like Domain"/>
    <property type="match status" value="1"/>
</dbReference>
<evidence type="ECO:0000259" key="11">
    <source>
        <dbReference type="Pfam" id="PF02875"/>
    </source>
</evidence>
<evidence type="ECO:0000256" key="5">
    <source>
        <dbReference type="ARBA" id="ARBA00022618"/>
    </source>
</evidence>
<gene>
    <name evidence="9 13" type="primary">murD</name>
    <name evidence="13" type="ORF">GH975_10340</name>
</gene>
<evidence type="ECO:0000313" key="13">
    <source>
        <dbReference type="EMBL" id="QGG80946.1"/>
    </source>
</evidence>
<evidence type="ECO:0000256" key="2">
    <source>
        <dbReference type="ARBA" id="ARBA00004752"/>
    </source>
</evidence>
<organism evidence="13 14">
    <name type="scientific">Litorivicinus lipolyticus</name>
    <dbReference type="NCBI Taxonomy" id="418701"/>
    <lineage>
        <taxon>Bacteria</taxon>
        <taxon>Pseudomonadati</taxon>
        <taxon>Pseudomonadota</taxon>
        <taxon>Gammaproteobacteria</taxon>
        <taxon>Oceanospirillales</taxon>
        <taxon>Litorivicinaceae</taxon>
        <taxon>Litorivicinus</taxon>
    </lineage>
</organism>
<dbReference type="GO" id="GO:0005737">
    <property type="term" value="C:cytoplasm"/>
    <property type="evidence" value="ECO:0007669"/>
    <property type="project" value="UniProtKB-SubCell"/>
</dbReference>
<comment type="function">
    <text evidence="9 10">Cell wall formation. Catalyzes the addition of glutamate to the nucleotide precursor UDP-N-acetylmuramoyl-L-alanine (UMA).</text>
</comment>
<dbReference type="PROSITE" id="PS01011">
    <property type="entry name" value="FOLYLPOLYGLU_SYNT_1"/>
    <property type="match status" value="1"/>
</dbReference>
<dbReference type="SUPFAM" id="SSF51984">
    <property type="entry name" value="MurCD N-terminal domain"/>
    <property type="match status" value="1"/>
</dbReference>
<evidence type="ECO:0000256" key="4">
    <source>
        <dbReference type="ARBA" id="ARBA00022598"/>
    </source>
</evidence>
<proteinExistence type="inferred from homology"/>
<dbReference type="GO" id="GO:0008360">
    <property type="term" value="P:regulation of cell shape"/>
    <property type="evidence" value="ECO:0007669"/>
    <property type="project" value="UniProtKB-KW"/>
</dbReference>
<keyword evidence="9 10" id="KW-0961">Cell wall biogenesis/degradation</keyword>
<keyword evidence="8 9" id="KW-0131">Cell cycle</keyword>
<protein>
    <recommendedName>
        <fullName evidence="9 10">UDP-N-acetylmuramoylalanine--D-glutamate ligase</fullName>
        <ecNumber evidence="9 10">6.3.2.9</ecNumber>
    </recommendedName>
    <alternativeName>
        <fullName evidence="9">D-glutamic acid-adding enzyme</fullName>
    </alternativeName>
    <alternativeName>
        <fullName evidence="9">UDP-N-acetylmuramoyl-L-alanyl-D-glutamate synthetase</fullName>
    </alternativeName>
</protein>
<dbReference type="GO" id="GO:0004326">
    <property type="term" value="F:tetrahydrofolylpolyglutamate synthase activity"/>
    <property type="evidence" value="ECO:0007669"/>
    <property type="project" value="InterPro"/>
</dbReference>
<dbReference type="InterPro" id="IPR013221">
    <property type="entry name" value="Mur_ligase_cen"/>
</dbReference>
<comment type="catalytic activity">
    <reaction evidence="9 10">
        <text>UDP-N-acetyl-alpha-D-muramoyl-L-alanine + D-glutamate + ATP = UDP-N-acetyl-alpha-D-muramoyl-L-alanyl-D-glutamate + ADP + phosphate + H(+)</text>
        <dbReference type="Rhea" id="RHEA:16429"/>
        <dbReference type="ChEBI" id="CHEBI:15378"/>
        <dbReference type="ChEBI" id="CHEBI:29986"/>
        <dbReference type="ChEBI" id="CHEBI:30616"/>
        <dbReference type="ChEBI" id="CHEBI:43474"/>
        <dbReference type="ChEBI" id="CHEBI:83898"/>
        <dbReference type="ChEBI" id="CHEBI:83900"/>
        <dbReference type="ChEBI" id="CHEBI:456216"/>
        <dbReference type="EC" id="6.3.2.9"/>
    </reaction>
</comment>
<evidence type="ECO:0000256" key="10">
    <source>
        <dbReference type="RuleBase" id="RU003664"/>
    </source>
</evidence>
<dbReference type="InterPro" id="IPR005762">
    <property type="entry name" value="MurD"/>
</dbReference>
<dbReference type="SUPFAM" id="SSF53623">
    <property type="entry name" value="MurD-like peptide ligases, catalytic domain"/>
    <property type="match status" value="1"/>
</dbReference>
<dbReference type="UniPathway" id="UPA00219"/>
<evidence type="ECO:0000256" key="3">
    <source>
        <dbReference type="ARBA" id="ARBA00022490"/>
    </source>
</evidence>
<dbReference type="PANTHER" id="PTHR43692:SF1">
    <property type="entry name" value="UDP-N-ACETYLMURAMOYLALANINE--D-GLUTAMATE LIGASE"/>
    <property type="match status" value="1"/>
</dbReference>
<dbReference type="RefSeq" id="WP_153714449.1">
    <property type="nucleotide sequence ID" value="NZ_CP045871.1"/>
</dbReference>
<feature type="binding site" evidence="9">
    <location>
        <begin position="116"/>
        <end position="122"/>
    </location>
    <ligand>
        <name>ATP</name>
        <dbReference type="ChEBI" id="CHEBI:30616"/>
    </ligand>
</feature>
<dbReference type="InterPro" id="IPR036615">
    <property type="entry name" value="Mur_ligase_C_dom_sf"/>
</dbReference>
<dbReference type="GO" id="GO:0009252">
    <property type="term" value="P:peptidoglycan biosynthetic process"/>
    <property type="evidence" value="ECO:0007669"/>
    <property type="project" value="UniProtKB-UniRule"/>
</dbReference>
<dbReference type="OrthoDB" id="9809796at2"/>
<dbReference type="AlphaFoldDB" id="A0A5Q2QFZ1"/>
<evidence type="ECO:0000256" key="7">
    <source>
        <dbReference type="ARBA" id="ARBA00022840"/>
    </source>
</evidence>
<comment type="subcellular location">
    <subcellularLocation>
        <location evidence="1 9 10">Cytoplasm</location>
    </subcellularLocation>
</comment>
<evidence type="ECO:0000256" key="1">
    <source>
        <dbReference type="ARBA" id="ARBA00004496"/>
    </source>
</evidence>
<reference evidence="13 14" key="1">
    <citation type="submission" date="2019-11" db="EMBL/GenBank/DDBJ databases">
        <authorList>
            <person name="Khan S.A."/>
            <person name="Jeon C.O."/>
            <person name="Chun B.H."/>
        </authorList>
    </citation>
    <scope>NUCLEOTIDE SEQUENCE [LARGE SCALE GENOMIC DNA]</scope>
    <source>
        <strain evidence="13 14">IMCC 1097</strain>
    </source>
</reference>
<dbReference type="NCBIfam" id="TIGR01087">
    <property type="entry name" value="murD"/>
    <property type="match status" value="1"/>
</dbReference>
<name>A0A5Q2QFZ1_9GAMM</name>
<dbReference type="Pfam" id="PF21799">
    <property type="entry name" value="MurD-like_N"/>
    <property type="match status" value="1"/>
</dbReference>
<keyword evidence="5 9" id="KW-0132">Cell division</keyword>
<comment type="similarity">
    <text evidence="9">Belongs to the MurCDEF family.</text>
</comment>
<dbReference type="Pfam" id="PF02875">
    <property type="entry name" value="Mur_ligase_C"/>
    <property type="match status" value="1"/>
</dbReference>
<keyword evidence="9 10" id="KW-0573">Peptidoglycan synthesis</keyword>
<dbReference type="GO" id="GO:0005524">
    <property type="term" value="F:ATP binding"/>
    <property type="evidence" value="ECO:0007669"/>
    <property type="project" value="UniProtKB-UniRule"/>
</dbReference>
<dbReference type="Gene3D" id="3.40.1190.10">
    <property type="entry name" value="Mur-like, catalytic domain"/>
    <property type="match status" value="1"/>
</dbReference>
<keyword evidence="14" id="KW-1185">Reference proteome</keyword>
<dbReference type="InterPro" id="IPR018109">
    <property type="entry name" value="Folylpolyglutamate_synth_CS"/>
</dbReference>
<keyword evidence="6 9" id="KW-0547">Nucleotide-binding</keyword>
<dbReference type="InterPro" id="IPR036565">
    <property type="entry name" value="Mur-like_cat_sf"/>
</dbReference>
<feature type="domain" description="Mur ligase C-terminal" evidence="11">
    <location>
        <begin position="311"/>
        <end position="421"/>
    </location>
</feature>
<keyword evidence="9 10" id="KW-0133">Cell shape</keyword>
<dbReference type="SUPFAM" id="SSF53244">
    <property type="entry name" value="MurD-like peptide ligases, peptide-binding domain"/>
    <property type="match status" value="1"/>
</dbReference>
<dbReference type="Proteomes" id="UP000388235">
    <property type="component" value="Chromosome"/>
</dbReference>
<dbReference type="KEGG" id="llp:GH975_10340"/>
<dbReference type="HAMAP" id="MF_00639">
    <property type="entry name" value="MurD"/>
    <property type="match status" value="1"/>
</dbReference>
<evidence type="ECO:0000256" key="9">
    <source>
        <dbReference type="HAMAP-Rule" id="MF_00639"/>
    </source>
</evidence>
<sequence length="448" mass="46878">MQLIASTYTLVLGLGIAGQACARHLLSHGVPVQLADTRAAVDVAALLADYPGVVCRTGDQVDAAWVAQASEVVVSPGIALNDPLLEQARSREVPLIGELDLLRRAAPDLDIVAITGTNGKSTVTTLVGKMLAACGRRVAVGGNLGRPMLDLLNDGADCLVLELSSFQLERARPFGPRVATVLNMSPDHLDRHGDMPSYYKAKHRIFSGASACVVNFEDALSRPLVGENLKMVEFSLYASDFHRFGVEGQGDHRAIYFRLKPLIKVNELAMVGDHNLANAMAALGVVQALDLDLAPALDVLKQFAGLPHRGVVCGRVNGAICVNDSKGTNEGASIAALTGLASALPGRVFLLAGGDGKGADFSALAKAVQRVDAQLIGFGRDGQQIVDAAGRGQRVETLAQALDAALVDAADGDAVLLSPACASFDQFASYLARGEQFEALVSARAVAQ</sequence>
<accession>A0A5Q2QFZ1</accession>
<evidence type="ECO:0000313" key="14">
    <source>
        <dbReference type="Proteomes" id="UP000388235"/>
    </source>
</evidence>
<dbReference type="EMBL" id="CP045871">
    <property type="protein sequence ID" value="QGG80946.1"/>
    <property type="molecule type" value="Genomic_DNA"/>
</dbReference>
<dbReference type="GO" id="GO:0071555">
    <property type="term" value="P:cell wall organization"/>
    <property type="evidence" value="ECO:0007669"/>
    <property type="project" value="UniProtKB-KW"/>
</dbReference>